<dbReference type="KEGG" id="ncb:C0V82_21810"/>
<protein>
    <submittedName>
        <fullName evidence="1">Uncharacterized protein</fullName>
    </submittedName>
</protein>
<keyword evidence="2" id="KW-1185">Reference proteome</keyword>
<evidence type="ECO:0000313" key="2">
    <source>
        <dbReference type="Proteomes" id="UP000234752"/>
    </source>
</evidence>
<geneLocation type="plasmid" evidence="1 2">
    <name>unnamed1</name>
</geneLocation>
<gene>
    <name evidence="1" type="ORF">C0V82_21810</name>
</gene>
<sequence length="152" mass="15996">MQDRAGLPATIVMAGLAGASIDGIYASIMGIVRGIGVMRVWQGVASGWIGGAARDGGVTTAALGFATHIGIALIMATVYVLALHRIALLRTWRWPAAVAYGLALYGAMYLVVLPLRWPGIFPRWDGLFSVTDIAAHVGVALAIAAVARQRRE</sequence>
<organism evidence="1 2">
    <name type="scientific">Niveispirillum cyanobacteriorum</name>
    <dbReference type="NCBI Taxonomy" id="1612173"/>
    <lineage>
        <taxon>Bacteria</taxon>
        <taxon>Pseudomonadati</taxon>
        <taxon>Pseudomonadota</taxon>
        <taxon>Alphaproteobacteria</taxon>
        <taxon>Rhodospirillales</taxon>
        <taxon>Azospirillaceae</taxon>
        <taxon>Niveispirillum</taxon>
    </lineage>
</organism>
<evidence type="ECO:0000313" key="1">
    <source>
        <dbReference type="EMBL" id="AUN33047.1"/>
    </source>
</evidence>
<dbReference type="AlphaFoldDB" id="A0A2K9NIW7"/>
<dbReference type="EMBL" id="CP025613">
    <property type="protein sequence ID" value="AUN33047.1"/>
    <property type="molecule type" value="Genomic_DNA"/>
</dbReference>
<dbReference type="Proteomes" id="UP000234752">
    <property type="component" value="Plasmid unnamed1"/>
</dbReference>
<dbReference type="RefSeq" id="WP_102114571.1">
    <property type="nucleotide sequence ID" value="NZ_BMGN01000001.1"/>
</dbReference>
<keyword evidence="1" id="KW-0614">Plasmid</keyword>
<reference evidence="1 2" key="1">
    <citation type="submission" date="2017-12" db="EMBL/GenBank/DDBJ databases">
        <title>Genomes of bacteria within cyanobacterial aggregates.</title>
        <authorList>
            <person name="Cai H."/>
        </authorList>
    </citation>
    <scope>NUCLEOTIDE SEQUENCE [LARGE SCALE GENOMIC DNA]</scope>
    <source>
        <strain evidence="1 2">TH16</strain>
        <plasmid evidence="1 2">unnamed1</plasmid>
    </source>
</reference>
<proteinExistence type="predicted"/>
<accession>A0A2K9NIW7</accession>
<name>A0A2K9NIW7_9PROT</name>
<dbReference type="OrthoDB" id="7211140at2"/>